<reference evidence="1" key="1">
    <citation type="journal article" date="2018" name="Nat. Plants">
        <title>Whole-genome landscape of Medicago truncatula symbiotic genes.</title>
        <authorList>
            <person name="Pecrix Y."/>
            <person name="Gamas P."/>
            <person name="Carrere S."/>
        </authorList>
    </citation>
    <scope>NUCLEOTIDE SEQUENCE</scope>
    <source>
        <tissue evidence="1">Leaves</tissue>
    </source>
</reference>
<sequence length="108" mass="11976">MIHDTHLDYRELMFIKGREKLVEQSGAMIGSAKQSKEVSTLALDSTLKAGKCSVDFGVNMHHFSDIGAGTAYDVQSDVGRTENLTCNNPEVLNVVQELILLTQMLEYQ</sequence>
<proteinExistence type="predicted"/>
<dbReference type="AlphaFoldDB" id="A0A396GV95"/>
<evidence type="ECO:0000313" key="1">
    <source>
        <dbReference type="EMBL" id="RHN45022.1"/>
    </source>
</evidence>
<gene>
    <name evidence="1" type="ORF">MtrunA17_Chr7g0225751</name>
</gene>
<comment type="caution">
    <text evidence="1">The sequence shown here is derived from an EMBL/GenBank/DDBJ whole genome shotgun (WGS) entry which is preliminary data.</text>
</comment>
<dbReference type="EMBL" id="PSQE01000007">
    <property type="protein sequence ID" value="RHN45022.1"/>
    <property type="molecule type" value="Genomic_DNA"/>
</dbReference>
<name>A0A396GV95_MEDTR</name>
<organism evidence="1">
    <name type="scientific">Medicago truncatula</name>
    <name type="common">Barrel medic</name>
    <name type="synonym">Medicago tribuloides</name>
    <dbReference type="NCBI Taxonomy" id="3880"/>
    <lineage>
        <taxon>Eukaryota</taxon>
        <taxon>Viridiplantae</taxon>
        <taxon>Streptophyta</taxon>
        <taxon>Embryophyta</taxon>
        <taxon>Tracheophyta</taxon>
        <taxon>Spermatophyta</taxon>
        <taxon>Magnoliopsida</taxon>
        <taxon>eudicotyledons</taxon>
        <taxon>Gunneridae</taxon>
        <taxon>Pentapetalae</taxon>
        <taxon>rosids</taxon>
        <taxon>fabids</taxon>
        <taxon>Fabales</taxon>
        <taxon>Fabaceae</taxon>
        <taxon>Papilionoideae</taxon>
        <taxon>50 kb inversion clade</taxon>
        <taxon>NPAAA clade</taxon>
        <taxon>Hologalegina</taxon>
        <taxon>IRL clade</taxon>
        <taxon>Trifolieae</taxon>
        <taxon>Medicago</taxon>
    </lineage>
</organism>
<protein>
    <submittedName>
        <fullName evidence="1">Uncharacterized protein</fullName>
    </submittedName>
</protein>
<dbReference type="Gramene" id="rna39217">
    <property type="protein sequence ID" value="RHN45022.1"/>
    <property type="gene ID" value="gene39217"/>
</dbReference>
<accession>A0A396GV95</accession>
<dbReference type="Proteomes" id="UP000265566">
    <property type="component" value="Chromosome 7"/>
</dbReference>